<sequence>MGLGPGELESVRVTRVLREDIVLGRRLPGSRLVERDLARELNVSRLPVREAIRRLSQEGVVISRPRTWAVVRDFTAQDVVDLSVLRIAIENAALGIAAERHDEDGVAKVIAALADEHDAAASGDIVQTNLAAGRFHRTLIALAGNQTIDETMGVFETRFRRAFGRNSDLYAHVDAHRAIVDAFVARDAELVCELNRAHLEAACEEAVALWGGLAEPVD</sequence>
<evidence type="ECO:0000256" key="3">
    <source>
        <dbReference type="ARBA" id="ARBA00023163"/>
    </source>
</evidence>
<dbReference type="CDD" id="cd07377">
    <property type="entry name" value="WHTH_GntR"/>
    <property type="match status" value="1"/>
</dbReference>
<dbReference type="SUPFAM" id="SSF46785">
    <property type="entry name" value="Winged helix' DNA-binding domain"/>
    <property type="match status" value="1"/>
</dbReference>
<proteinExistence type="predicted"/>
<dbReference type="GO" id="GO:0003700">
    <property type="term" value="F:DNA-binding transcription factor activity"/>
    <property type="evidence" value="ECO:0007669"/>
    <property type="project" value="InterPro"/>
</dbReference>
<evidence type="ECO:0000259" key="4">
    <source>
        <dbReference type="PROSITE" id="PS50949"/>
    </source>
</evidence>
<dbReference type="AlphaFoldDB" id="A0A371NS82"/>
<dbReference type="SMART" id="SM00895">
    <property type="entry name" value="FCD"/>
    <property type="match status" value="1"/>
</dbReference>
<keyword evidence="3" id="KW-0804">Transcription</keyword>
<dbReference type="InterPro" id="IPR000524">
    <property type="entry name" value="Tscrpt_reg_HTH_GntR"/>
</dbReference>
<dbReference type="InterPro" id="IPR036390">
    <property type="entry name" value="WH_DNA-bd_sf"/>
</dbReference>
<keyword evidence="6" id="KW-1185">Reference proteome</keyword>
<dbReference type="SUPFAM" id="SSF48008">
    <property type="entry name" value="GntR ligand-binding domain-like"/>
    <property type="match status" value="1"/>
</dbReference>
<dbReference type="InterPro" id="IPR036388">
    <property type="entry name" value="WH-like_DNA-bd_sf"/>
</dbReference>
<evidence type="ECO:0000313" key="6">
    <source>
        <dbReference type="Proteomes" id="UP000262172"/>
    </source>
</evidence>
<dbReference type="Proteomes" id="UP000262172">
    <property type="component" value="Unassembled WGS sequence"/>
</dbReference>
<organism evidence="5 6">
    <name type="scientific">Microbacterium bovistercoris</name>
    <dbReference type="NCBI Taxonomy" id="2293570"/>
    <lineage>
        <taxon>Bacteria</taxon>
        <taxon>Bacillati</taxon>
        <taxon>Actinomycetota</taxon>
        <taxon>Actinomycetes</taxon>
        <taxon>Micrococcales</taxon>
        <taxon>Microbacteriaceae</taxon>
        <taxon>Microbacterium</taxon>
    </lineage>
</organism>
<evidence type="ECO:0000256" key="2">
    <source>
        <dbReference type="ARBA" id="ARBA00023125"/>
    </source>
</evidence>
<dbReference type="PRINTS" id="PR00035">
    <property type="entry name" value="HTHGNTR"/>
</dbReference>
<dbReference type="Gene3D" id="1.10.10.10">
    <property type="entry name" value="Winged helix-like DNA-binding domain superfamily/Winged helix DNA-binding domain"/>
    <property type="match status" value="1"/>
</dbReference>
<keyword evidence="2" id="KW-0238">DNA-binding</keyword>
<dbReference type="InterPro" id="IPR008920">
    <property type="entry name" value="TF_FadR/GntR_C"/>
</dbReference>
<comment type="caution">
    <text evidence="5">The sequence shown here is derived from an EMBL/GenBank/DDBJ whole genome shotgun (WGS) entry which is preliminary data.</text>
</comment>
<dbReference type="InterPro" id="IPR011711">
    <property type="entry name" value="GntR_C"/>
</dbReference>
<reference evidence="5 6" key="1">
    <citation type="submission" date="2018-08" db="EMBL/GenBank/DDBJ databases">
        <title>Isolation, diversity and antifungal activity of Actinobacteria from cow dung.</title>
        <authorList>
            <person name="Ling L."/>
        </authorList>
    </citation>
    <scope>NUCLEOTIDE SEQUENCE [LARGE SCALE GENOMIC DNA]</scope>
    <source>
        <strain evidence="5 6">NEAU-LLE</strain>
    </source>
</reference>
<accession>A0A371NS82</accession>
<dbReference type="GO" id="GO:0003677">
    <property type="term" value="F:DNA binding"/>
    <property type="evidence" value="ECO:0007669"/>
    <property type="project" value="UniProtKB-KW"/>
</dbReference>
<dbReference type="PANTHER" id="PTHR43537">
    <property type="entry name" value="TRANSCRIPTIONAL REGULATOR, GNTR FAMILY"/>
    <property type="match status" value="1"/>
</dbReference>
<dbReference type="Pfam" id="PF07729">
    <property type="entry name" value="FCD"/>
    <property type="match status" value="1"/>
</dbReference>
<evidence type="ECO:0000313" key="5">
    <source>
        <dbReference type="EMBL" id="REJ05025.1"/>
    </source>
</evidence>
<dbReference type="OrthoDB" id="9816161at2"/>
<dbReference type="Pfam" id="PF00392">
    <property type="entry name" value="GntR"/>
    <property type="match status" value="1"/>
</dbReference>
<protein>
    <submittedName>
        <fullName evidence="5">GntR family transcriptional regulator</fullName>
    </submittedName>
</protein>
<dbReference type="Gene3D" id="1.20.120.530">
    <property type="entry name" value="GntR ligand-binding domain-like"/>
    <property type="match status" value="1"/>
</dbReference>
<dbReference type="PANTHER" id="PTHR43537:SF45">
    <property type="entry name" value="GNTR FAMILY REGULATORY PROTEIN"/>
    <property type="match status" value="1"/>
</dbReference>
<dbReference type="PROSITE" id="PS50949">
    <property type="entry name" value="HTH_GNTR"/>
    <property type="match status" value="1"/>
</dbReference>
<evidence type="ECO:0000256" key="1">
    <source>
        <dbReference type="ARBA" id="ARBA00023015"/>
    </source>
</evidence>
<gene>
    <name evidence="5" type="ORF">DY023_12350</name>
</gene>
<dbReference type="EMBL" id="QUAB01000044">
    <property type="protein sequence ID" value="REJ05025.1"/>
    <property type="molecule type" value="Genomic_DNA"/>
</dbReference>
<name>A0A371NS82_9MICO</name>
<keyword evidence="1" id="KW-0805">Transcription regulation</keyword>
<dbReference type="SMART" id="SM00345">
    <property type="entry name" value="HTH_GNTR"/>
    <property type="match status" value="1"/>
</dbReference>
<feature type="domain" description="HTH gntR-type" evidence="4">
    <location>
        <begin position="7"/>
        <end position="74"/>
    </location>
</feature>